<dbReference type="GO" id="GO:0160147">
    <property type="term" value="F:tRNA pseudouridine(38-40) synthase activity"/>
    <property type="evidence" value="ECO:0007669"/>
    <property type="project" value="UniProtKB-EC"/>
</dbReference>
<dbReference type="NCBIfam" id="TIGR00071">
    <property type="entry name" value="hisT_truA"/>
    <property type="match status" value="1"/>
</dbReference>
<dbReference type="Gene3D" id="3.30.70.580">
    <property type="entry name" value="Pseudouridine synthase I, catalytic domain, N-terminal subdomain"/>
    <property type="match status" value="1"/>
</dbReference>
<keyword evidence="10" id="KW-1185">Reference proteome</keyword>
<dbReference type="PANTHER" id="PTHR11142:SF0">
    <property type="entry name" value="TRNA PSEUDOURIDINE SYNTHASE-LIKE 1"/>
    <property type="match status" value="1"/>
</dbReference>
<dbReference type="Gene3D" id="3.30.70.660">
    <property type="entry name" value="Pseudouridine synthase I, catalytic domain, C-terminal subdomain"/>
    <property type="match status" value="1"/>
</dbReference>
<feature type="active site" description="Nucleophile" evidence="4 5">
    <location>
        <position position="52"/>
    </location>
</feature>
<comment type="caution">
    <text evidence="9">The sequence shown here is derived from an EMBL/GenBank/DDBJ whole genome shotgun (WGS) entry which is preliminary data.</text>
</comment>
<organism evidence="9 10">
    <name type="scientific">Pollutimonas harenae</name>
    <dbReference type="NCBI Taxonomy" id="657015"/>
    <lineage>
        <taxon>Bacteria</taxon>
        <taxon>Pseudomonadati</taxon>
        <taxon>Pseudomonadota</taxon>
        <taxon>Betaproteobacteria</taxon>
        <taxon>Burkholderiales</taxon>
        <taxon>Alcaligenaceae</taxon>
        <taxon>Pollutimonas</taxon>
    </lineage>
</organism>
<proteinExistence type="inferred from homology"/>
<protein>
    <recommendedName>
        <fullName evidence="4">tRNA pseudouridine synthase A</fullName>
        <ecNumber evidence="4">5.4.99.12</ecNumber>
    </recommendedName>
    <alternativeName>
        <fullName evidence="4">tRNA pseudouridine(38-40) synthase</fullName>
    </alternativeName>
    <alternativeName>
        <fullName evidence="4">tRNA pseudouridylate synthase I</fullName>
    </alternativeName>
    <alternativeName>
        <fullName evidence="4">tRNA-uridine isomerase I</fullName>
    </alternativeName>
</protein>
<accession>A0A853GUQ2</accession>
<feature type="domain" description="Pseudouridine synthase I TruA alpha/beta" evidence="8">
    <location>
        <begin position="143"/>
        <end position="245"/>
    </location>
</feature>
<evidence type="ECO:0000313" key="10">
    <source>
        <dbReference type="Proteomes" id="UP000554144"/>
    </source>
</evidence>
<dbReference type="Pfam" id="PF01416">
    <property type="entry name" value="PseudoU_synth_1"/>
    <property type="match status" value="2"/>
</dbReference>
<evidence type="ECO:0000256" key="5">
    <source>
        <dbReference type="PIRSR" id="PIRSR001430-1"/>
    </source>
</evidence>
<name>A0A853GUQ2_9BURK</name>
<dbReference type="EMBL" id="JACCEV010000002">
    <property type="protein sequence ID" value="NYT85877.1"/>
    <property type="molecule type" value="Genomic_DNA"/>
</dbReference>
<evidence type="ECO:0000256" key="3">
    <source>
        <dbReference type="ARBA" id="ARBA00023235"/>
    </source>
</evidence>
<dbReference type="RefSeq" id="WP_130039426.1">
    <property type="nucleotide sequence ID" value="NZ_JACCEV010000002.1"/>
</dbReference>
<feature type="binding site" evidence="4 6">
    <location>
        <position position="110"/>
    </location>
    <ligand>
        <name>substrate</name>
    </ligand>
</feature>
<comment type="caution">
    <text evidence="4">Lacks conserved residue(s) required for the propagation of feature annotation.</text>
</comment>
<dbReference type="GO" id="GO:0031119">
    <property type="term" value="P:tRNA pseudouridine synthesis"/>
    <property type="evidence" value="ECO:0007669"/>
    <property type="project" value="UniProtKB-UniRule"/>
</dbReference>
<dbReference type="GO" id="GO:0003723">
    <property type="term" value="F:RNA binding"/>
    <property type="evidence" value="ECO:0007669"/>
    <property type="project" value="InterPro"/>
</dbReference>
<sequence length="270" mass="30471">MPRMALGLAYDGSFWQGWQTQPGGLTVQDKVESALARFLDQPVSTICAGRTDTGVHALEQVVHLDTQADRRLESWVRGLNALLPDSIAVQWAKPVSDSFHARFSAISRSYIYIVRNTRVRSPLMHGRVGWVYHSLRLAPMRDAARRLIGEHDFSSFRSSQCQAASPVRTMQEVSIEQYGDFYLFKFRANAFLHHMIRNLMGALLYVGQGKQEPDWMDELLAQRDRRRAAPTFSPAGLYLSGVEYPDEHGLPSRDASQALLTHVGLSWPTI</sequence>
<dbReference type="InterPro" id="IPR020103">
    <property type="entry name" value="PsdUridine_synth_cat_dom_sf"/>
</dbReference>
<dbReference type="FunFam" id="3.30.70.580:FF:000001">
    <property type="entry name" value="tRNA pseudouridine synthase A"/>
    <property type="match status" value="1"/>
</dbReference>
<dbReference type="InterPro" id="IPR001406">
    <property type="entry name" value="PsdUridine_synth_TruA"/>
</dbReference>
<dbReference type="InterPro" id="IPR020095">
    <property type="entry name" value="PsdUridine_synth_TruA_C"/>
</dbReference>
<comment type="catalytic activity">
    <reaction evidence="4 7">
        <text>uridine(38/39/40) in tRNA = pseudouridine(38/39/40) in tRNA</text>
        <dbReference type="Rhea" id="RHEA:22376"/>
        <dbReference type="Rhea" id="RHEA-COMP:10085"/>
        <dbReference type="Rhea" id="RHEA-COMP:10087"/>
        <dbReference type="ChEBI" id="CHEBI:65314"/>
        <dbReference type="ChEBI" id="CHEBI:65315"/>
        <dbReference type="EC" id="5.4.99.12"/>
    </reaction>
</comment>
<dbReference type="AlphaFoldDB" id="A0A853GUQ2"/>
<dbReference type="Proteomes" id="UP000554144">
    <property type="component" value="Unassembled WGS sequence"/>
</dbReference>
<comment type="similarity">
    <text evidence="1 4 7">Belongs to the tRNA pseudouridine synthase TruA family.</text>
</comment>
<dbReference type="SUPFAM" id="SSF55120">
    <property type="entry name" value="Pseudouridine synthase"/>
    <property type="match status" value="1"/>
</dbReference>
<evidence type="ECO:0000256" key="1">
    <source>
        <dbReference type="ARBA" id="ARBA00009375"/>
    </source>
</evidence>
<keyword evidence="2 4" id="KW-0819">tRNA processing</keyword>
<dbReference type="InterPro" id="IPR020094">
    <property type="entry name" value="TruA/RsuA/RluB/E/F_N"/>
</dbReference>
<evidence type="ECO:0000256" key="2">
    <source>
        <dbReference type="ARBA" id="ARBA00022694"/>
    </source>
</evidence>
<evidence type="ECO:0000256" key="7">
    <source>
        <dbReference type="RuleBase" id="RU003792"/>
    </source>
</evidence>
<evidence type="ECO:0000313" key="9">
    <source>
        <dbReference type="EMBL" id="NYT85877.1"/>
    </source>
</evidence>
<dbReference type="HAMAP" id="MF_00171">
    <property type="entry name" value="TruA"/>
    <property type="match status" value="1"/>
</dbReference>
<dbReference type="OrthoDB" id="9811823at2"/>
<dbReference type="EC" id="5.4.99.12" evidence="4"/>
<dbReference type="InterPro" id="IPR020097">
    <property type="entry name" value="PsdUridine_synth_TruA_a/b_dom"/>
</dbReference>
<comment type="function">
    <text evidence="4">Formation of pseudouridine at positions 38, 39 and 40 in the anticodon stem and loop of transfer RNAs.</text>
</comment>
<dbReference type="PANTHER" id="PTHR11142">
    <property type="entry name" value="PSEUDOURIDYLATE SYNTHASE"/>
    <property type="match status" value="1"/>
</dbReference>
<feature type="domain" description="Pseudouridine synthase I TruA alpha/beta" evidence="8">
    <location>
        <begin position="10"/>
        <end position="103"/>
    </location>
</feature>
<dbReference type="PIRSF" id="PIRSF001430">
    <property type="entry name" value="tRNA_psdUrid_synth"/>
    <property type="match status" value="1"/>
</dbReference>
<gene>
    <name evidence="4 9" type="primary">truA</name>
    <name evidence="9" type="ORF">H0A62_09700</name>
</gene>
<comment type="subunit">
    <text evidence="4">Homodimer.</text>
</comment>
<reference evidence="9 10" key="1">
    <citation type="submission" date="2020-07" db="EMBL/GenBank/DDBJ databases">
        <title>Taxonomic revisions and descriptions of new bacterial species based on genomic comparisons in the high-G+C-content subgroup of the family Alcaligenaceae.</title>
        <authorList>
            <person name="Szabo A."/>
            <person name="Felfoldi T."/>
        </authorList>
    </citation>
    <scope>NUCLEOTIDE SEQUENCE [LARGE SCALE GENOMIC DNA]</scope>
    <source>
        <strain evidence="9 10">DSM 25667</strain>
    </source>
</reference>
<evidence type="ECO:0000256" key="6">
    <source>
        <dbReference type="PIRSR" id="PIRSR001430-2"/>
    </source>
</evidence>
<evidence type="ECO:0000259" key="8">
    <source>
        <dbReference type="Pfam" id="PF01416"/>
    </source>
</evidence>
<dbReference type="CDD" id="cd02570">
    <property type="entry name" value="PseudoU_synth_EcTruA"/>
    <property type="match status" value="1"/>
</dbReference>
<evidence type="ECO:0000256" key="4">
    <source>
        <dbReference type="HAMAP-Rule" id="MF_00171"/>
    </source>
</evidence>
<keyword evidence="3 4" id="KW-0413">Isomerase</keyword>